<dbReference type="SUPFAM" id="SSF51445">
    <property type="entry name" value="(Trans)glycosidases"/>
    <property type="match status" value="1"/>
</dbReference>
<evidence type="ECO:0000256" key="1">
    <source>
        <dbReference type="ARBA" id="ARBA00000826"/>
    </source>
</evidence>
<dbReference type="InterPro" id="IPR054169">
    <property type="entry name" value="GlgB_N"/>
</dbReference>
<dbReference type="CDD" id="cd02855">
    <property type="entry name" value="E_set_GBE_prok_N"/>
    <property type="match status" value="1"/>
</dbReference>
<gene>
    <name evidence="10 12" type="primary">glgB</name>
    <name evidence="12" type="ORF">ACFFIC_07680</name>
</gene>
<feature type="active site" description="Nucleophile" evidence="10">
    <location>
        <position position="394"/>
    </location>
</feature>
<comment type="catalytic activity">
    <reaction evidence="1 10">
        <text>Transfers a segment of a (1-&gt;4)-alpha-D-glucan chain to a primary hydroxy group in a similar glucan chain.</text>
        <dbReference type="EC" id="2.4.1.18"/>
    </reaction>
</comment>
<name>A0ABV6IPS7_9PROT</name>
<feature type="domain" description="Glycosyl hydrolase family 13 catalytic" evidence="11">
    <location>
        <begin position="237"/>
        <end position="604"/>
    </location>
</feature>
<feature type="active site" description="Proton donor" evidence="10">
    <location>
        <position position="447"/>
    </location>
</feature>
<organism evidence="12 13">
    <name type="scientific">Muricoccus vinaceus</name>
    <dbReference type="NCBI Taxonomy" id="424704"/>
    <lineage>
        <taxon>Bacteria</taxon>
        <taxon>Pseudomonadati</taxon>
        <taxon>Pseudomonadota</taxon>
        <taxon>Alphaproteobacteria</taxon>
        <taxon>Acetobacterales</taxon>
        <taxon>Roseomonadaceae</taxon>
        <taxon>Muricoccus</taxon>
    </lineage>
</organism>
<reference evidence="12 13" key="1">
    <citation type="submission" date="2024-09" db="EMBL/GenBank/DDBJ databases">
        <authorList>
            <person name="Sun Q."/>
            <person name="Mori K."/>
        </authorList>
    </citation>
    <scope>NUCLEOTIDE SEQUENCE [LARGE SCALE GENOMIC DNA]</scope>
    <source>
        <strain evidence="12 13">CCM 7468</strain>
    </source>
</reference>
<evidence type="ECO:0000256" key="9">
    <source>
        <dbReference type="ARBA" id="ARBA00023277"/>
    </source>
</evidence>
<dbReference type="SMART" id="SM00642">
    <property type="entry name" value="Aamy"/>
    <property type="match status" value="1"/>
</dbReference>
<dbReference type="InterPro" id="IPR004193">
    <property type="entry name" value="Glyco_hydro_13_N"/>
</dbReference>
<dbReference type="InterPro" id="IPR037439">
    <property type="entry name" value="Branching_enzy"/>
</dbReference>
<sequence>MNDALLAIAEGRHGDPFAVLGRHDGLVRTFQPGALAVEAVPAGGSPVMLRALDERGVFEGEVPEGRYTLRITWLGGVQETEDPYSFGLLLGDMDIYLFGEGRHHELGQVFGARAMSVDGIPGVRFAVWAPNARRVSVVGGFNSWDGRRHPMRLRGASGIWELFVPRLAPGEHYKYEILGAQGGVLPLKADPMAAAAELAPGTASIVTNPAPHPWRDAGWMERRGAAQAVSAPISIYEVHPGSWWRAEDGHAGDWDGLASRLIPYVQGMGFTHVELLPIMEHPFGGSWGYQPLGLFAPTARFGTPEGFSRFVDTCHEAGIGVILDWVPAHFPSDPHGLAQFDGTALYEHADPREGFHRDWNTLIYNFGRTEVRGFLVASALHWLEHYHVDGLRVDAVASMLYRDYSRNHGEWVPNVFGGRENLEAVAFIKELNEAVRQRCPGAVMIAEESTAWPGVSKPVSEGGLGFHYKWNMGWMHDSLHYMEEDPVNRRWHHGEMTFGLVYAFSENFVLPLSHDEVVHGKGSLLGKMRGDDWQKRANLRAYLAFMWTHPGKKLLFMGIELAQPTEWNHDAQLPWHLLDDPRHRGVQELVRDLNRTYRGLPALHQRDAEPEGFAWVVGDDAANSVFAFVRMGADGSPALVVCNMTPVPREGYRIGVPRGGRWREILNTDANHYGGSGVGNFGGVDAVGEGSHGQPASLILTLPPLATLILSP</sequence>
<dbReference type="PANTHER" id="PTHR43651:SF3">
    <property type="entry name" value="1,4-ALPHA-GLUCAN-BRANCHING ENZYME"/>
    <property type="match status" value="1"/>
</dbReference>
<keyword evidence="8 10" id="KW-0320">Glycogen biosynthesis</keyword>
<dbReference type="Gene3D" id="2.60.40.1180">
    <property type="entry name" value="Golgi alpha-mannosidase II"/>
    <property type="match status" value="1"/>
</dbReference>
<evidence type="ECO:0000259" key="11">
    <source>
        <dbReference type="SMART" id="SM00642"/>
    </source>
</evidence>
<comment type="caution">
    <text evidence="12">The sequence shown here is derived from an EMBL/GenBank/DDBJ whole genome shotgun (WGS) entry which is preliminary data.</text>
</comment>
<keyword evidence="5 10" id="KW-0321">Glycogen metabolism</keyword>
<dbReference type="Gene3D" id="3.20.20.80">
    <property type="entry name" value="Glycosidases"/>
    <property type="match status" value="1"/>
</dbReference>
<dbReference type="NCBIfam" id="TIGR01515">
    <property type="entry name" value="branching_enzym"/>
    <property type="match status" value="1"/>
</dbReference>
<accession>A0ABV6IPS7</accession>
<evidence type="ECO:0000256" key="2">
    <source>
        <dbReference type="ARBA" id="ARBA00002953"/>
    </source>
</evidence>
<dbReference type="PIRSF" id="PIRSF000463">
    <property type="entry name" value="GlgB"/>
    <property type="match status" value="1"/>
</dbReference>
<dbReference type="InterPro" id="IPR013780">
    <property type="entry name" value="Glyco_hydro_b"/>
</dbReference>
<keyword evidence="7 10" id="KW-0808">Transferase</keyword>
<dbReference type="InterPro" id="IPR017853">
    <property type="entry name" value="GH"/>
</dbReference>
<proteinExistence type="inferred from homology"/>
<comment type="function">
    <text evidence="2 10">Catalyzes the formation of the alpha-1,6-glucosidic linkages in glycogen by scission of a 1,4-alpha-linked oligosaccharide from growing alpha-1,4-glucan chains and the subsequent attachment of the oligosaccharide to the alpha-1,6 position.</text>
</comment>
<dbReference type="Gene3D" id="2.60.40.10">
    <property type="entry name" value="Immunoglobulins"/>
    <property type="match status" value="1"/>
</dbReference>
<evidence type="ECO:0000313" key="13">
    <source>
        <dbReference type="Proteomes" id="UP001589789"/>
    </source>
</evidence>
<dbReference type="InterPro" id="IPR013783">
    <property type="entry name" value="Ig-like_fold"/>
</dbReference>
<comment type="subunit">
    <text evidence="10">Monomer.</text>
</comment>
<dbReference type="InterPro" id="IPR014756">
    <property type="entry name" value="Ig_E-set"/>
</dbReference>
<dbReference type="NCBIfam" id="NF003811">
    <property type="entry name" value="PRK05402.1"/>
    <property type="match status" value="1"/>
</dbReference>
<dbReference type="GO" id="GO:0003844">
    <property type="term" value="F:1,4-alpha-glucan branching enzyme activity"/>
    <property type="evidence" value="ECO:0007669"/>
    <property type="project" value="UniProtKB-EC"/>
</dbReference>
<evidence type="ECO:0000256" key="7">
    <source>
        <dbReference type="ARBA" id="ARBA00022679"/>
    </source>
</evidence>
<dbReference type="Pfam" id="PF22019">
    <property type="entry name" value="GlgB_N"/>
    <property type="match status" value="1"/>
</dbReference>
<comment type="similarity">
    <text evidence="4 10">Belongs to the glycosyl hydrolase 13 family. GlgB subfamily.</text>
</comment>
<dbReference type="CDD" id="cd11322">
    <property type="entry name" value="AmyAc_Glg_BE"/>
    <property type="match status" value="1"/>
</dbReference>
<evidence type="ECO:0000313" key="12">
    <source>
        <dbReference type="EMBL" id="MFC0385436.1"/>
    </source>
</evidence>
<dbReference type="InterPro" id="IPR044143">
    <property type="entry name" value="GlgB_N_E_set_prok"/>
</dbReference>
<evidence type="ECO:0000256" key="4">
    <source>
        <dbReference type="ARBA" id="ARBA00009000"/>
    </source>
</evidence>
<evidence type="ECO:0000256" key="6">
    <source>
        <dbReference type="ARBA" id="ARBA00022676"/>
    </source>
</evidence>
<keyword evidence="6 10" id="KW-0328">Glycosyltransferase</keyword>
<dbReference type="EC" id="2.4.1.18" evidence="10"/>
<dbReference type="RefSeq" id="WP_377049582.1">
    <property type="nucleotide sequence ID" value="NZ_JBHLVZ010000005.1"/>
</dbReference>
<dbReference type="EMBL" id="JBHLVZ010000005">
    <property type="protein sequence ID" value="MFC0385436.1"/>
    <property type="molecule type" value="Genomic_DNA"/>
</dbReference>
<dbReference type="InterPro" id="IPR006047">
    <property type="entry name" value="GH13_cat_dom"/>
</dbReference>
<evidence type="ECO:0000256" key="3">
    <source>
        <dbReference type="ARBA" id="ARBA00004964"/>
    </source>
</evidence>
<keyword evidence="9 10" id="KW-0119">Carbohydrate metabolism</keyword>
<dbReference type="HAMAP" id="MF_00685">
    <property type="entry name" value="GlgB"/>
    <property type="match status" value="1"/>
</dbReference>
<dbReference type="InterPro" id="IPR006407">
    <property type="entry name" value="GlgB"/>
</dbReference>
<evidence type="ECO:0000256" key="5">
    <source>
        <dbReference type="ARBA" id="ARBA00022600"/>
    </source>
</evidence>
<dbReference type="Pfam" id="PF02922">
    <property type="entry name" value="CBM_48"/>
    <property type="match status" value="1"/>
</dbReference>
<dbReference type="NCBIfam" id="NF008967">
    <property type="entry name" value="PRK12313.1"/>
    <property type="match status" value="1"/>
</dbReference>
<dbReference type="Pfam" id="PF02806">
    <property type="entry name" value="Alpha-amylase_C"/>
    <property type="match status" value="1"/>
</dbReference>
<evidence type="ECO:0000256" key="8">
    <source>
        <dbReference type="ARBA" id="ARBA00023056"/>
    </source>
</evidence>
<dbReference type="Pfam" id="PF00128">
    <property type="entry name" value="Alpha-amylase"/>
    <property type="match status" value="1"/>
</dbReference>
<dbReference type="Proteomes" id="UP001589789">
    <property type="component" value="Unassembled WGS sequence"/>
</dbReference>
<dbReference type="PANTHER" id="PTHR43651">
    <property type="entry name" value="1,4-ALPHA-GLUCAN-BRANCHING ENZYME"/>
    <property type="match status" value="1"/>
</dbReference>
<protein>
    <recommendedName>
        <fullName evidence="10">1,4-alpha-glucan branching enzyme GlgB</fullName>
        <ecNumber evidence="10">2.4.1.18</ecNumber>
    </recommendedName>
    <alternativeName>
        <fullName evidence="10">1,4-alpha-D-glucan:1,4-alpha-D-glucan 6-glucosyl-transferase</fullName>
    </alternativeName>
    <alternativeName>
        <fullName evidence="10">Alpha-(1-&gt;4)-glucan branching enzyme</fullName>
    </alternativeName>
    <alternativeName>
        <fullName evidence="10">Glycogen branching enzyme</fullName>
        <shortName evidence="10">BE</shortName>
    </alternativeName>
</protein>
<dbReference type="SUPFAM" id="SSF81296">
    <property type="entry name" value="E set domains"/>
    <property type="match status" value="2"/>
</dbReference>
<comment type="pathway">
    <text evidence="3 10">Glycan biosynthesis; glycogen biosynthesis.</text>
</comment>
<evidence type="ECO:0000256" key="10">
    <source>
        <dbReference type="HAMAP-Rule" id="MF_00685"/>
    </source>
</evidence>
<dbReference type="SUPFAM" id="SSF51011">
    <property type="entry name" value="Glycosyl hydrolase domain"/>
    <property type="match status" value="1"/>
</dbReference>
<keyword evidence="13" id="KW-1185">Reference proteome</keyword>
<dbReference type="InterPro" id="IPR006048">
    <property type="entry name" value="A-amylase/branching_C"/>
</dbReference>